<proteinExistence type="predicted"/>
<dbReference type="RefSeq" id="WP_166645060.1">
    <property type="nucleotide sequence ID" value="NZ_SNYW01000007.1"/>
</dbReference>
<dbReference type="EMBL" id="SNYW01000007">
    <property type="protein sequence ID" value="TDQ83362.1"/>
    <property type="molecule type" value="Genomic_DNA"/>
</dbReference>
<evidence type="ECO:0008006" key="5">
    <source>
        <dbReference type="Google" id="ProtNLM"/>
    </source>
</evidence>
<reference evidence="3 4" key="1">
    <citation type="submission" date="2019-03" db="EMBL/GenBank/DDBJ databases">
        <title>Genomic Encyclopedia of Type Strains, Phase III (KMG-III): the genomes of soil and plant-associated and newly described type strains.</title>
        <authorList>
            <person name="Whitman W."/>
        </authorList>
    </citation>
    <scope>NUCLEOTIDE SEQUENCE [LARGE SCALE GENOMIC DNA]</scope>
    <source>
        <strain evidence="3 4">CGMCC 1.7660</strain>
    </source>
</reference>
<keyword evidence="2" id="KW-0732">Signal</keyword>
<dbReference type="AlphaFoldDB" id="A0A4R6WWD5"/>
<feature type="signal peptide" evidence="2">
    <location>
        <begin position="1"/>
        <end position="26"/>
    </location>
</feature>
<evidence type="ECO:0000256" key="2">
    <source>
        <dbReference type="SAM" id="SignalP"/>
    </source>
</evidence>
<gene>
    <name evidence="3" type="ORF">A8950_1648</name>
</gene>
<evidence type="ECO:0000313" key="4">
    <source>
        <dbReference type="Proteomes" id="UP000295783"/>
    </source>
</evidence>
<dbReference type="Gene3D" id="3.20.20.80">
    <property type="entry name" value="Glycosidases"/>
    <property type="match status" value="1"/>
</dbReference>
<feature type="region of interest" description="Disordered" evidence="1">
    <location>
        <begin position="362"/>
        <end position="388"/>
    </location>
</feature>
<feature type="chain" id="PRO_5020805873" description="Glycosyl hydrolase" evidence="2">
    <location>
        <begin position="27"/>
        <end position="388"/>
    </location>
</feature>
<keyword evidence="4" id="KW-1185">Reference proteome</keyword>
<evidence type="ECO:0000313" key="3">
    <source>
        <dbReference type="EMBL" id="TDQ83362.1"/>
    </source>
</evidence>
<accession>A0A4R6WWD5</accession>
<dbReference type="SUPFAM" id="SSF51445">
    <property type="entry name" value="(Trans)glycosidases"/>
    <property type="match status" value="1"/>
</dbReference>
<comment type="caution">
    <text evidence="3">The sequence shown here is derived from an EMBL/GenBank/DDBJ whole genome shotgun (WGS) entry which is preliminary data.</text>
</comment>
<organism evidence="3 4">
    <name type="scientific">Dongia mobilis</name>
    <dbReference type="NCBI Taxonomy" id="578943"/>
    <lineage>
        <taxon>Bacteria</taxon>
        <taxon>Pseudomonadati</taxon>
        <taxon>Pseudomonadota</taxon>
        <taxon>Alphaproteobacteria</taxon>
        <taxon>Rhodospirillales</taxon>
        <taxon>Dongiaceae</taxon>
        <taxon>Dongia</taxon>
    </lineage>
</organism>
<sequence length="388" mass="41845">MSGGNPYRLRMLAALLAMLLAMPVAASEAPGFVTGVAAANIAWSKPAAIRATMAEIAAAGFGSVRIGYKNPVEGTFRALDAAKQAGLEVLVTVPLIDGAVAAAGAQPRPKNRHFFAAYGLSQIDLARFDARLGLLLERIAEADLPVIGLEIGNEPNWSGYNGDLPVLDGGQVVDSPAAWPAETRRRVERGLDLYAATIERTQQMLAANPRLSHIRLVTAGLADINTDFIHRVGATYVVPEAFNAWVAGRGLFTRVDAIGIHLYEPLRAAQVTGDRDQMIARQLDSCGREPFALRPCWITEFGAALPKEECAPDDARRIALMQPLFGYLDRAENATRVPVGFYYDWNEDAGFSLKRCGQPTELTRNLPRGGNAHQPNDTHLPIDGGNNP</sequence>
<dbReference type="InterPro" id="IPR017853">
    <property type="entry name" value="GH"/>
</dbReference>
<evidence type="ECO:0000256" key="1">
    <source>
        <dbReference type="SAM" id="MobiDB-lite"/>
    </source>
</evidence>
<dbReference type="Proteomes" id="UP000295783">
    <property type="component" value="Unassembled WGS sequence"/>
</dbReference>
<protein>
    <recommendedName>
        <fullName evidence="5">Glycosyl hydrolase</fullName>
    </recommendedName>
</protein>
<name>A0A4R6WWD5_9PROT</name>